<dbReference type="GO" id="GO:0031380">
    <property type="term" value="C:nuclear RNA-directed RNA polymerase complex"/>
    <property type="evidence" value="ECO:0007669"/>
    <property type="project" value="TreeGrafter"/>
</dbReference>
<dbReference type="PANTHER" id="PTHR10887:SF341">
    <property type="entry name" value="NFX1-TYPE ZINC FINGER-CONTAINING PROTEIN 1"/>
    <property type="match status" value="1"/>
</dbReference>
<keyword evidence="1" id="KW-0547">Nucleotide-binding</keyword>
<feature type="domain" description="DNA2/NAM7 helicase helicase" evidence="5">
    <location>
        <begin position="329"/>
        <end position="398"/>
    </location>
</feature>
<feature type="domain" description="DNA2/NAM7 helicase-like C-terminal" evidence="6">
    <location>
        <begin position="410"/>
        <end position="592"/>
    </location>
</feature>
<dbReference type="PANTHER" id="PTHR10887">
    <property type="entry name" value="DNA2/NAM7 HELICASE FAMILY"/>
    <property type="match status" value="1"/>
</dbReference>
<keyword evidence="3" id="KW-0347">Helicase</keyword>
<dbReference type="InterPro" id="IPR041677">
    <property type="entry name" value="DNA2/NAM7_AAA_11"/>
</dbReference>
<accession>A0A482W9Z7</accession>
<feature type="domain" description="DNA2/NAM7 helicase helicase" evidence="5">
    <location>
        <begin position="207"/>
        <end position="307"/>
    </location>
</feature>
<dbReference type="GO" id="GO:0031048">
    <property type="term" value="P:regulatory ncRNA-mediated heterochromatin formation"/>
    <property type="evidence" value="ECO:0007669"/>
    <property type="project" value="TreeGrafter"/>
</dbReference>
<keyword evidence="2" id="KW-0378">Hydrolase</keyword>
<evidence type="ECO:0000259" key="6">
    <source>
        <dbReference type="Pfam" id="PF13087"/>
    </source>
</evidence>
<protein>
    <submittedName>
        <fullName evidence="8">NFX1-type zinc finger-containing protein 1-like</fullName>
    </submittedName>
</protein>
<dbReference type="InterPro" id="IPR045055">
    <property type="entry name" value="DNA2/NAM7-like"/>
</dbReference>
<dbReference type="CDD" id="cd18808">
    <property type="entry name" value="SF1_C_Upf1"/>
    <property type="match status" value="1"/>
</dbReference>
<dbReference type="CDD" id="cd17936">
    <property type="entry name" value="EEXXEc_NFX1"/>
    <property type="match status" value="1"/>
</dbReference>
<evidence type="ECO:0000259" key="5">
    <source>
        <dbReference type="Pfam" id="PF13086"/>
    </source>
</evidence>
<evidence type="ECO:0000256" key="4">
    <source>
        <dbReference type="ARBA" id="ARBA00022840"/>
    </source>
</evidence>
<gene>
    <name evidence="8" type="ORF">BDFB_008078</name>
</gene>
<evidence type="ECO:0000256" key="3">
    <source>
        <dbReference type="ARBA" id="ARBA00022806"/>
    </source>
</evidence>
<evidence type="ECO:0000313" key="9">
    <source>
        <dbReference type="Proteomes" id="UP000292052"/>
    </source>
</evidence>
<dbReference type="OrthoDB" id="2423195at2759"/>
<dbReference type="AlphaFoldDB" id="A0A482W9Z7"/>
<dbReference type="SUPFAM" id="SSF52540">
    <property type="entry name" value="P-loop containing nucleoside triphosphate hydrolases"/>
    <property type="match status" value="1"/>
</dbReference>
<evidence type="ECO:0000313" key="8">
    <source>
        <dbReference type="EMBL" id="RZC41795.1"/>
    </source>
</evidence>
<dbReference type="Gene3D" id="3.40.50.300">
    <property type="entry name" value="P-loop containing nucleotide triphosphate hydrolases"/>
    <property type="match status" value="2"/>
</dbReference>
<dbReference type="Pfam" id="PF25396">
    <property type="entry name" value="ZNFX1"/>
    <property type="match status" value="1"/>
</dbReference>
<evidence type="ECO:0000256" key="1">
    <source>
        <dbReference type="ARBA" id="ARBA00022741"/>
    </source>
</evidence>
<organism evidence="8 9">
    <name type="scientific">Asbolus verrucosus</name>
    <name type="common">Desert ironclad beetle</name>
    <dbReference type="NCBI Taxonomy" id="1661398"/>
    <lineage>
        <taxon>Eukaryota</taxon>
        <taxon>Metazoa</taxon>
        <taxon>Ecdysozoa</taxon>
        <taxon>Arthropoda</taxon>
        <taxon>Hexapoda</taxon>
        <taxon>Insecta</taxon>
        <taxon>Pterygota</taxon>
        <taxon>Neoptera</taxon>
        <taxon>Endopterygota</taxon>
        <taxon>Coleoptera</taxon>
        <taxon>Polyphaga</taxon>
        <taxon>Cucujiformia</taxon>
        <taxon>Tenebrionidae</taxon>
        <taxon>Pimeliinae</taxon>
        <taxon>Asbolus</taxon>
    </lineage>
</organism>
<dbReference type="GO" id="GO:0016787">
    <property type="term" value="F:hydrolase activity"/>
    <property type="evidence" value="ECO:0007669"/>
    <property type="project" value="UniProtKB-KW"/>
</dbReference>
<dbReference type="InterPro" id="IPR047187">
    <property type="entry name" value="SF1_C_Upf1"/>
</dbReference>
<dbReference type="InterPro" id="IPR057373">
    <property type="entry name" value="ZNFX1"/>
</dbReference>
<dbReference type="Proteomes" id="UP000292052">
    <property type="component" value="Unassembled WGS sequence"/>
</dbReference>
<feature type="non-terminal residue" evidence="8">
    <location>
        <position position="673"/>
    </location>
</feature>
<feature type="domain" description="ZNFX1" evidence="7">
    <location>
        <begin position="60"/>
        <end position="154"/>
    </location>
</feature>
<evidence type="ECO:0000256" key="2">
    <source>
        <dbReference type="ARBA" id="ARBA00022801"/>
    </source>
</evidence>
<proteinExistence type="predicted"/>
<sequence length="673" mass="77271">NVYPSQSELLGSRDLSVRKNIIHGKFKNVEEYLEIQFRLLREDFVAPLRESIAQYRKNNKAENIDVFKNVRIFTITSRLGYHVTKMKLNNKLENLENSKKFMNGSLLIFTKNNFSTMYLAKVAHREDADFENNEIIIEFVEEQVSGSNWTMVECNNFFEPYFQVLEALQAISAKNFPMEKYLIQVNTSKTPPPKYLKLRNFSIAHSNLNEAQNRALKASLSEEFVVIQGPPGTGKTFLGLKIAETLIRNHNIWYKETPMLVISHKNHALDQFLEGLIPITKRIVRVGGQSKSEKLKRFNLTELQNEEELSSGICKLGLRNYLIRHRRDDLEIMQEALVVGMTTTNAARMRTTLERLRCPIVIVEEAAEILEAHVVASLNQHTQHLILLGDHQQLKPATADRKIGQNYCLGVSLFERMVINGIQCYQLEVQHRMRPEVSSILKSTTYPFLKDHPSVHNKPSVMGVTKNVLFINHNHPEQTSKFTSKLNKHEAKFLIYFARHLILNGYGSDDVAILTTYSGQVDQMKREVRNLADRELLKDVRISTLDAFQGREAEIILLSLVRSDGIGFLSAENRICVALSRAKNGYYLMGNMNLLSQKSTLWNTIKKRLEEQQAIGRDLPLRCQLHPEMTTQAKCADDFLQVDCGGCSKICQMELPCGHRCRYSCHIIDRKHY</sequence>
<dbReference type="Pfam" id="PF13087">
    <property type="entry name" value="AAA_12"/>
    <property type="match status" value="1"/>
</dbReference>
<dbReference type="Pfam" id="PF13086">
    <property type="entry name" value="AAA_11"/>
    <property type="match status" value="2"/>
</dbReference>
<dbReference type="GO" id="GO:0005524">
    <property type="term" value="F:ATP binding"/>
    <property type="evidence" value="ECO:0007669"/>
    <property type="project" value="UniProtKB-KW"/>
</dbReference>
<evidence type="ECO:0000259" key="7">
    <source>
        <dbReference type="Pfam" id="PF25396"/>
    </source>
</evidence>
<keyword evidence="9" id="KW-1185">Reference proteome</keyword>
<keyword evidence="4" id="KW-0067">ATP-binding</keyword>
<reference evidence="8 9" key="1">
    <citation type="submission" date="2017-03" db="EMBL/GenBank/DDBJ databases">
        <title>Genome of the blue death feigning beetle - Asbolus verrucosus.</title>
        <authorList>
            <person name="Rider S.D."/>
        </authorList>
    </citation>
    <scope>NUCLEOTIDE SEQUENCE [LARGE SCALE GENOMIC DNA]</scope>
    <source>
        <strain evidence="8">Butters</strain>
        <tissue evidence="8">Head and leg muscle</tissue>
    </source>
</reference>
<dbReference type="InterPro" id="IPR041679">
    <property type="entry name" value="DNA2/NAM7-like_C"/>
</dbReference>
<dbReference type="InterPro" id="IPR027417">
    <property type="entry name" value="P-loop_NTPase"/>
</dbReference>
<name>A0A482W9Z7_ASBVE</name>
<dbReference type="GO" id="GO:0005694">
    <property type="term" value="C:chromosome"/>
    <property type="evidence" value="ECO:0007669"/>
    <property type="project" value="UniProtKB-ARBA"/>
</dbReference>
<dbReference type="EMBL" id="QDEB01013976">
    <property type="protein sequence ID" value="RZC41795.1"/>
    <property type="molecule type" value="Genomic_DNA"/>
</dbReference>
<dbReference type="FunFam" id="3.40.50.300:FF:000326">
    <property type="entry name" value="P-loop containing nucleoside triphosphate hydrolase"/>
    <property type="match status" value="1"/>
</dbReference>
<feature type="non-terminal residue" evidence="8">
    <location>
        <position position="1"/>
    </location>
</feature>
<dbReference type="GO" id="GO:0004386">
    <property type="term" value="F:helicase activity"/>
    <property type="evidence" value="ECO:0007669"/>
    <property type="project" value="UniProtKB-KW"/>
</dbReference>
<comment type="caution">
    <text evidence="8">The sequence shown here is derived from an EMBL/GenBank/DDBJ whole genome shotgun (WGS) entry which is preliminary data.</text>
</comment>